<dbReference type="HOGENOM" id="CLU_006586_10_5_1"/>
<evidence type="ECO:0000256" key="2">
    <source>
        <dbReference type="ARBA" id="ARBA00022801"/>
    </source>
</evidence>
<keyword evidence="6" id="KW-1185">Reference proteome</keyword>
<organism evidence="5 6">
    <name type="scientific">Aureobasidium subglaciale (strain EXF-2481)</name>
    <name type="common">Aureobasidium pullulans var. subglaciale</name>
    <dbReference type="NCBI Taxonomy" id="1043005"/>
    <lineage>
        <taxon>Eukaryota</taxon>
        <taxon>Fungi</taxon>
        <taxon>Dikarya</taxon>
        <taxon>Ascomycota</taxon>
        <taxon>Pezizomycotina</taxon>
        <taxon>Dothideomycetes</taxon>
        <taxon>Dothideomycetidae</taxon>
        <taxon>Dothideales</taxon>
        <taxon>Saccotheciaceae</taxon>
        <taxon>Aureobasidium</taxon>
    </lineage>
</organism>
<keyword evidence="2 3" id="KW-0378">Hydrolase</keyword>
<dbReference type="AlphaFoldDB" id="A0A074YDN0"/>
<dbReference type="InParanoid" id="A0A074YDN0"/>
<evidence type="ECO:0000313" key="5">
    <source>
        <dbReference type="EMBL" id="KEQ95928.1"/>
    </source>
</evidence>
<dbReference type="Gene3D" id="3.40.50.1820">
    <property type="entry name" value="alpha/beta hydrolase"/>
    <property type="match status" value="1"/>
</dbReference>
<dbReference type="Pfam" id="PF00135">
    <property type="entry name" value="COesterase"/>
    <property type="match status" value="1"/>
</dbReference>
<proteinExistence type="inferred from homology"/>
<evidence type="ECO:0000256" key="1">
    <source>
        <dbReference type="ARBA" id="ARBA00005964"/>
    </source>
</evidence>
<dbReference type="InterPro" id="IPR029058">
    <property type="entry name" value="AB_hydrolase_fold"/>
</dbReference>
<feature type="domain" description="Carboxylesterase type B" evidence="4">
    <location>
        <begin position="34"/>
        <end position="557"/>
    </location>
</feature>
<dbReference type="EC" id="3.1.1.-" evidence="3"/>
<dbReference type="PANTHER" id="PTHR11559">
    <property type="entry name" value="CARBOXYLESTERASE"/>
    <property type="match status" value="1"/>
</dbReference>
<name>A0A074YDN0_AURSE</name>
<dbReference type="InterPro" id="IPR019826">
    <property type="entry name" value="Carboxylesterase_B_AS"/>
</dbReference>
<dbReference type="GeneID" id="25367003"/>
<dbReference type="RefSeq" id="XP_013344388.1">
    <property type="nucleotide sequence ID" value="XM_013488934.1"/>
</dbReference>
<dbReference type="PROSITE" id="PS00122">
    <property type="entry name" value="CARBOXYLESTERASE_B_1"/>
    <property type="match status" value="1"/>
</dbReference>
<feature type="chain" id="PRO_5005104636" description="Carboxylic ester hydrolase" evidence="3">
    <location>
        <begin position="24"/>
        <end position="568"/>
    </location>
</feature>
<evidence type="ECO:0000259" key="4">
    <source>
        <dbReference type="Pfam" id="PF00135"/>
    </source>
</evidence>
<protein>
    <recommendedName>
        <fullName evidence="3">Carboxylic ester hydrolase</fullName>
        <ecNumber evidence="3">3.1.1.-</ecNumber>
    </recommendedName>
</protein>
<evidence type="ECO:0000313" key="6">
    <source>
        <dbReference type="Proteomes" id="UP000030641"/>
    </source>
</evidence>
<dbReference type="OMA" id="GSVTMQM"/>
<dbReference type="Proteomes" id="UP000030641">
    <property type="component" value="Unassembled WGS sequence"/>
</dbReference>
<dbReference type="SUPFAM" id="SSF53474">
    <property type="entry name" value="alpha/beta-Hydrolases"/>
    <property type="match status" value="1"/>
</dbReference>
<gene>
    <name evidence="5" type="ORF">AUEXF2481DRAFT_4192</name>
</gene>
<accession>A0A074YDN0</accession>
<dbReference type="EMBL" id="KL584757">
    <property type="protein sequence ID" value="KEQ95928.1"/>
    <property type="molecule type" value="Genomic_DNA"/>
</dbReference>
<dbReference type="ESTHER" id="9pezi-a0a074ydn0">
    <property type="family name" value="Fungal_carboxylesterase_lipase"/>
</dbReference>
<dbReference type="GO" id="GO:0016787">
    <property type="term" value="F:hydrolase activity"/>
    <property type="evidence" value="ECO:0007669"/>
    <property type="project" value="UniProtKB-KW"/>
</dbReference>
<evidence type="ECO:0000256" key="3">
    <source>
        <dbReference type="RuleBase" id="RU361235"/>
    </source>
</evidence>
<dbReference type="InterPro" id="IPR050309">
    <property type="entry name" value="Type-B_Carboxylest/Lipase"/>
</dbReference>
<dbReference type="STRING" id="1043005.A0A074YDN0"/>
<dbReference type="InterPro" id="IPR002018">
    <property type="entry name" value="CarbesteraseB"/>
</dbReference>
<dbReference type="OrthoDB" id="408631at2759"/>
<feature type="signal peptide" evidence="3">
    <location>
        <begin position="1"/>
        <end position="23"/>
    </location>
</feature>
<keyword evidence="3" id="KW-0732">Signal</keyword>
<comment type="similarity">
    <text evidence="1 3">Belongs to the type-B carboxylesterase/lipase family.</text>
</comment>
<reference evidence="5 6" key="1">
    <citation type="journal article" date="2014" name="BMC Genomics">
        <title>Genome sequencing of four Aureobasidium pullulans varieties: biotechnological potential, stress tolerance, and description of new species.</title>
        <authorList>
            <person name="Gostin Ar C."/>
            <person name="Ohm R.A."/>
            <person name="Kogej T."/>
            <person name="Sonjak S."/>
            <person name="Turk M."/>
            <person name="Zajc J."/>
            <person name="Zalar P."/>
            <person name="Grube M."/>
            <person name="Sun H."/>
            <person name="Han J."/>
            <person name="Sharma A."/>
            <person name="Chiniquy J."/>
            <person name="Ngan C.Y."/>
            <person name="Lipzen A."/>
            <person name="Barry K."/>
            <person name="Grigoriev I.V."/>
            <person name="Gunde-Cimerman N."/>
        </authorList>
    </citation>
    <scope>NUCLEOTIDE SEQUENCE [LARGE SCALE GENOMIC DNA]</scope>
    <source>
        <strain evidence="5 6">EXF-2481</strain>
    </source>
</reference>
<sequence length="568" mass="61278">MPTTIAPLVAALILATLSPLSTAAPIEVDLGYVGIRGFSNDTLGVNSYLGIPFAAPPTGNLRWRAPVPIESQNNYTKGQVLNATSHSFQCVQGYPQWTQAVPILQSAFAATGGDIKSSEDCLQLDIFTPSDVEAVNLPVLLHIHGGGYTLGNGANAGGSNFVNRSDGSIIFVSIQYRLGGYGFLSADTVQEDGSANAGLLDQRAAMQWVQRNIRAFGGDPAKVTIWGESAGGGSVVNQVVMYGGEPEPPFRAAISSYAGMLTYKNQTILNAQYADMLSASNCSTLSCLRSLSEHSLKDAVDSSYKSGYKSGLYAYGDFYYNPVLDGKIIQDYPTQELAAGHFSKVALMCDHTSYEGAAFTNFSINTIEQTQSNLDKLWPTAGPAFFRRLNQLYPTSAFTGRFFSDPFFDSGILTFLSSALNVTGLTTNSIYWRAQAIYGDFLFNCPTYNLAATFANAGLPSYKLIFNAGTQIHGAMAPFLTSSPKDTEDPSLSAKMQDYWLAFVKYMDPNDASSGVQRPYWPTYLESGNNATAFSILQVNGSEVRAVADKEANSRCDFMLGKSAQVWN</sequence>